<dbReference type="STRING" id="60137.SAMN04488041_104251"/>
<dbReference type="Gene3D" id="3.10.490.10">
    <property type="entry name" value="Gamma-glutamyl cyclotransferase-like"/>
    <property type="match status" value="1"/>
</dbReference>
<reference evidence="2" key="1">
    <citation type="submission" date="2016-10" db="EMBL/GenBank/DDBJ databases">
        <authorList>
            <person name="Varghese N."/>
            <person name="Submissions S."/>
        </authorList>
    </citation>
    <scope>NUCLEOTIDE SEQUENCE [LARGE SCALE GENOMIC DNA]</scope>
    <source>
        <strain evidence="2">DSM 10014</strain>
    </source>
</reference>
<proteinExistence type="predicted"/>
<protein>
    <recommendedName>
        <fullName evidence="3">ChaC-like protein</fullName>
    </recommendedName>
</protein>
<dbReference type="CDD" id="cd06661">
    <property type="entry name" value="GGCT_like"/>
    <property type="match status" value="1"/>
</dbReference>
<sequence length="202" mass="22723">MLRVQDVDIIAQRRQNTRMTPYFFGYGSLVNRNTHAYPDARPAQLRGWHRLWVRIEGASHVFLSVLPEEGTVIDGLIAAVPGADWVALDTRETNYDRIGSNGAVVHDIIPAPDMAHYSVPTDTHVTSGDHTILLSYLDVVVQGFLREYGIDGVQRFFDTTRGWDTPILNDRAAPKYPRAQELTTQETALVDQHLTRLSAQVQ</sequence>
<dbReference type="AlphaFoldDB" id="A0A1H2YGT8"/>
<dbReference type="EMBL" id="FNNB01000004">
    <property type="protein sequence ID" value="SDX04422.1"/>
    <property type="molecule type" value="Genomic_DNA"/>
</dbReference>
<evidence type="ECO:0008006" key="3">
    <source>
        <dbReference type="Google" id="ProtNLM"/>
    </source>
</evidence>
<dbReference type="Proteomes" id="UP000183076">
    <property type="component" value="Unassembled WGS sequence"/>
</dbReference>
<organism evidence="1 2">
    <name type="scientific">Sulfitobacter pontiacus</name>
    <dbReference type="NCBI Taxonomy" id="60137"/>
    <lineage>
        <taxon>Bacteria</taxon>
        <taxon>Pseudomonadati</taxon>
        <taxon>Pseudomonadota</taxon>
        <taxon>Alphaproteobacteria</taxon>
        <taxon>Rhodobacterales</taxon>
        <taxon>Roseobacteraceae</taxon>
        <taxon>Sulfitobacter</taxon>
    </lineage>
</organism>
<gene>
    <name evidence="1" type="ORF">SAMN04488041_104251</name>
</gene>
<accession>A0A1H2YGT8</accession>
<dbReference type="InterPro" id="IPR036568">
    <property type="entry name" value="GGCT-like_sf"/>
</dbReference>
<name>A0A1H2YGT8_9RHOB</name>
<evidence type="ECO:0000313" key="1">
    <source>
        <dbReference type="EMBL" id="SDX04422.1"/>
    </source>
</evidence>
<dbReference type="SUPFAM" id="SSF110857">
    <property type="entry name" value="Gamma-glutamyl cyclotransferase-like"/>
    <property type="match status" value="1"/>
</dbReference>
<evidence type="ECO:0000313" key="2">
    <source>
        <dbReference type="Proteomes" id="UP000183076"/>
    </source>
</evidence>
<dbReference type="InterPro" id="IPR013024">
    <property type="entry name" value="GGCT-like"/>
</dbReference>